<dbReference type="Gene3D" id="1.10.3210.10">
    <property type="entry name" value="Hypothetical protein af1432"/>
    <property type="match status" value="1"/>
</dbReference>
<dbReference type="Pfam" id="PF08668">
    <property type="entry name" value="HDOD"/>
    <property type="match status" value="1"/>
</dbReference>
<dbReference type="EMBL" id="JRQD01000002">
    <property type="protein sequence ID" value="KGM07296.1"/>
    <property type="molecule type" value="Genomic_DNA"/>
</dbReference>
<proteinExistence type="predicted"/>
<dbReference type="STRING" id="392484.LP43_0906"/>
<dbReference type="CDD" id="cd00077">
    <property type="entry name" value="HDc"/>
    <property type="match status" value="1"/>
</dbReference>
<accession>A0A0A0BH90</accession>
<name>A0A0A0BH90_9GAMM</name>
<comment type="caution">
    <text evidence="2">The sequence shown here is derived from an EMBL/GenBank/DDBJ whole genome shotgun (WGS) entry which is preliminary data.</text>
</comment>
<dbReference type="Proteomes" id="UP000029999">
    <property type="component" value="Unassembled WGS sequence"/>
</dbReference>
<dbReference type="InterPro" id="IPR013976">
    <property type="entry name" value="HDOD"/>
</dbReference>
<dbReference type="SUPFAM" id="SSF109604">
    <property type="entry name" value="HD-domain/PDEase-like"/>
    <property type="match status" value="1"/>
</dbReference>
<reference evidence="2 3" key="1">
    <citation type="submission" date="2014-09" db="EMBL/GenBank/DDBJ databases">
        <authorList>
            <person name="Grob C."/>
            <person name="Taubert M."/>
            <person name="Howat A.M."/>
            <person name="Burns O.J."/>
            <person name="Dixon J.L."/>
            <person name="Chen Y."/>
            <person name="Murrell J.C."/>
        </authorList>
    </citation>
    <scope>NUCLEOTIDE SEQUENCE [LARGE SCALE GENOMIC DNA]</scope>
    <source>
        <strain evidence="2">L4</strain>
    </source>
</reference>
<gene>
    <name evidence="2" type="ORF">LP43_0906</name>
</gene>
<dbReference type="PROSITE" id="PS51833">
    <property type="entry name" value="HDOD"/>
    <property type="match status" value="1"/>
</dbReference>
<dbReference type="InterPro" id="IPR003607">
    <property type="entry name" value="HD/PDEase_dom"/>
</dbReference>
<dbReference type="AlphaFoldDB" id="A0A0A0BH90"/>
<evidence type="ECO:0000259" key="1">
    <source>
        <dbReference type="PROSITE" id="PS51833"/>
    </source>
</evidence>
<feature type="domain" description="HDOD" evidence="1">
    <location>
        <begin position="15"/>
        <end position="210"/>
    </location>
</feature>
<dbReference type="PANTHER" id="PTHR33525:SF3">
    <property type="entry name" value="RIBONUCLEASE Y"/>
    <property type="match status" value="1"/>
</dbReference>
<protein>
    <recommendedName>
        <fullName evidence="1">HDOD domain-containing protein</fullName>
    </recommendedName>
</protein>
<evidence type="ECO:0000313" key="3">
    <source>
        <dbReference type="Proteomes" id="UP000029999"/>
    </source>
</evidence>
<organism evidence="2 3">
    <name type="scientific">Methylophaga thiooxydans</name>
    <dbReference type="NCBI Taxonomy" id="392484"/>
    <lineage>
        <taxon>Bacteria</taxon>
        <taxon>Pseudomonadati</taxon>
        <taxon>Pseudomonadota</taxon>
        <taxon>Gammaproteobacteria</taxon>
        <taxon>Thiotrichales</taxon>
        <taxon>Piscirickettsiaceae</taxon>
        <taxon>Methylophaga</taxon>
    </lineage>
</organism>
<sequence length="283" mass="30981">MSLTPESLVNRSLELVSPPNTYLQLNALIQDPNSAIDDISAVINTDPALATRLLKIVNSPFYGFPSQINTISRAITIVGTRELTHLVLATSVLNSFKGIPDSIINMDQFWKHCFACAITSKLLAEEAGQRATERFFIAGLLHNIGSLVLYKSMPELAGEAIRSAEFGHEVLFKAEQRVIGFDHTEVGQALVKAWRLPHSLEEVARYHHAPSEAENFPLDVAIVHIADILVSAVPFGHSGDNHVPPLDPAAWELLGLDENQIPDLLQQVAVQIEQLTSVMLSGD</sequence>
<dbReference type="PANTHER" id="PTHR33525">
    <property type="match status" value="1"/>
</dbReference>
<dbReference type="RefSeq" id="WP_036312485.1">
    <property type="nucleotide sequence ID" value="NZ_JADFAB010000045.1"/>
</dbReference>
<dbReference type="InterPro" id="IPR052340">
    <property type="entry name" value="RNase_Y/CdgJ"/>
</dbReference>
<evidence type="ECO:0000313" key="2">
    <source>
        <dbReference type="EMBL" id="KGM07296.1"/>
    </source>
</evidence>